<dbReference type="GO" id="GO:0016818">
    <property type="term" value="F:hydrolase activity, acting on acid anhydrides, in phosphorus-containing anhydrides"/>
    <property type="evidence" value="ECO:0007669"/>
    <property type="project" value="InterPro"/>
</dbReference>
<reference evidence="16" key="1">
    <citation type="journal article" date="2021" name="J Fungi (Basel)">
        <title>Virulence traits and population genomics of the black yeast Aureobasidium melanogenum.</title>
        <authorList>
            <person name="Cernosa A."/>
            <person name="Sun X."/>
            <person name="Gostincar C."/>
            <person name="Fang C."/>
            <person name="Gunde-Cimerman N."/>
            <person name="Song Z."/>
        </authorList>
    </citation>
    <scope>NUCLEOTIDE SEQUENCE</scope>
    <source>
        <strain evidence="16">EXF-9911</strain>
    </source>
</reference>
<comment type="caution">
    <text evidence="16">The sequence shown here is derived from an EMBL/GenBank/DDBJ whole genome shotgun (WGS) entry which is preliminary data.</text>
</comment>
<organism evidence="16 17">
    <name type="scientific">Aureobasidium melanogenum</name>
    <name type="common">Aureobasidium pullulans var. melanogenum</name>
    <dbReference type="NCBI Taxonomy" id="46634"/>
    <lineage>
        <taxon>Eukaryota</taxon>
        <taxon>Fungi</taxon>
        <taxon>Dikarya</taxon>
        <taxon>Ascomycota</taxon>
        <taxon>Pezizomycotina</taxon>
        <taxon>Dothideomycetes</taxon>
        <taxon>Dothideomycetidae</taxon>
        <taxon>Dothideales</taxon>
        <taxon>Saccotheciaceae</taxon>
        <taxon>Aureobasidium</taxon>
    </lineage>
</organism>
<evidence type="ECO:0000256" key="10">
    <source>
        <dbReference type="ARBA" id="ARBA00023242"/>
    </source>
</evidence>
<dbReference type="GO" id="GO:0004386">
    <property type="term" value="F:helicase activity"/>
    <property type="evidence" value="ECO:0007669"/>
    <property type="project" value="UniProtKB-KW"/>
</dbReference>
<dbReference type="PROSITE" id="PS51194">
    <property type="entry name" value="HELICASE_CTER"/>
    <property type="match status" value="1"/>
</dbReference>
<keyword evidence="9" id="KW-0067">ATP-binding</keyword>
<dbReference type="Gene3D" id="3.40.50.10810">
    <property type="entry name" value="Tandem AAA-ATPase domain"/>
    <property type="match status" value="1"/>
</dbReference>
<dbReference type="CDD" id="cd18008">
    <property type="entry name" value="DEXDc_SHPRH-like"/>
    <property type="match status" value="1"/>
</dbReference>
<evidence type="ECO:0000259" key="13">
    <source>
        <dbReference type="PROSITE" id="PS50089"/>
    </source>
</evidence>
<dbReference type="GO" id="GO:0006281">
    <property type="term" value="P:DNA repair"/>
    <property type="evidence" value="ECO:0007669"/>
    <property type="project" value="TreeGrafter"/>
</dbReference>
<proteinExistence type="inferred from homology"/>
<keyword evidence="4" id="KW-0547">Nucleotide-binding</keyword>
<evidence type="ECO:0000256" key="5">
    <source>
        <dbReference type="ARBA" id="ARBA00022771"/>
    </source>
</evidence>
<keyword evidence="3" id="KW-0479">Metal-binding</keyword>
<dbReference type="GO" id="GO:0005524">
    <property type="term" value="F:ATP binding"/>
    <property type="evidence" value="ECO:0007669"/>
    <property type="project" value="UniProtKB-KW"/>
</dbReference>
<name>A0A9P8E0G5_AURME</name>
<evidence type="ECO:0000256" key="3">
    <source>
        <dbReference type="ARBA" id="ARBA00022723"/>
    </source>
</evidence>
<dbReference type="CDD" id="cd16509">
    <property type="entry name" value="RING-HC_HLTF"/>
    <property type="match status" value="1"/>
</dbReference>
<evidence type="ECO:0000256" key="4">
    <source>
        <dbReference type="ARBA" id="ARBA00022741"/>
    </source>
</evidence>
<comment type="subcellular location">
    <subcellularLocation>
        <location evidence="1">Nucleus</location>
    </subcellularLocation>
</comment>
<feature type="domain" description="RING-type" evidence="13">
    <location>
        <begin position="720"/>
        <end position="758"/>
    </location>
</feature>
<dbReference type="Pfam" id="PF13923">
    <property type="entry name" value="zf-C3HC4_2"/>
    <property type="match status" value="1"/>
</dbReference>
<dbReference type="InterPro" id="IPR000330">
    <property type="entry name" value="SNF2_N"/>
</dbReference>
<gene>
    <name evidence="16" type="ORF">KCU76_g17602</name>
</gene>
<dbReference type="SMART" id="SM00910">
    <property type="entry name" value="HIRAN"/>
    <property type="match status" value="1"/>
</dbReference>
<feature type="domain" description="Helicase ATP-binding" evidence="14">
    <location>
        <begin position="385"/>
        <end position="563"/>
    </location>
</feature>
<keyword evidence="10" id="KW-0539">Nucleus</keyword>
<keyword evidence="6" id="KW-0378">Hydrolase</keyword>
<feature type="region of interest" description="Disordered" evidence="12">
    <location>
        <begin position="1"/>
        <end position="100"/>
    </location>
</feature>
<dbReference type="Gene3D" id="3.30.70.2330">
    <property type="match status" value="1"/>
</dbReference>
<keyword evidence="5 11" id="KW-0863">Zinc-finger</keyword>
<dbReference type="CDD" id="cd18793">
    <property type="entry name" value="SF2_C_SNF"/>
    <property type="match status" value="1"/>
</dbReference>
<comment type="similarity">
    <text evidence="2">Belongs to the SNF2/RAD54 helicase family.</text>
</comment>
<dbReference type="PANTHER" id="PTHR45626:SF11">
    <property type="entry name" value="FAMILY HELICASE, PUTATIVE (AFU_ORTHOLOGUE AFUA_5G06590)-RELATED"/>
    <property type="match status" value="1"/>
</dbReference>
<feature type="non-terminal residue" evidence="16">
    <location>
        <position position="1"/>
    </location>
</feature>
<keyword evidence="8" id="KW-0862">Zinc</keyword>
<evidence type="ECO:0000259" key="14">
    <source>
        <dbReference type="PROSITE" id="PS51192"/>
    </source>
</evidence>
<reference evidence="16" key="2">
    <citation type="submission" date="2021-08" db="EMBL/GenBank/DDBJ databases">
        <authorList>
            <person name="Gostincar C."/>
            <person name="Sun X."/>
            <person name="Song Z."/>
            <person name="Gunde-Cimerman N."/>
        </authorList>
    </citation>
    <scope>NUCLEOTIDE SEQUENCE</scope>
    <source>
        <strain evidence="16">EXF-9911</strain>
    </source>
</reference>
<dbReference type="InterPro" id="IPR027417">
    <property type="entry name" value="P-loop_NTPase"/>
</dbReference>
<dbReference type="PROSITE" id="PS51192">
    <property type="entry name" value="HELICASE_ATP_BIND_1"/>
    <property type="match status" value="1"/>
</dbReference>
<dbReference type="PROSITE" id="PS50089">
    <property type="entry name" value="ZF_RING_2"/>
    <property type="match status" value="1"/>
</dbReference>
<dbReference type="Pfam" id="PF08797">
    <property type="entry name" value="HIRAN"/>
    <property type="match status" value="1"/>
</dbReference>
<dbReference type="Proteomes" id="UP000779574">
    <property type="component" value="Unassembled WGS sequence"/>
</dbReference>
<evidence type="ECO:0000256" key="9">
    <source>
        <dbReference type="ARBA" id="ARBA00022840"/>
    </source>
</evidence>
<dbReference type="InterPro" id="IPR038718">
    <property type="entry name" value="SNF2-like_sf"/>
</dbReference>
<dbReference type="InterPro" id="IPR050628">
    <property type="entry name" value="SNF2_RAD54_helicase_TF"/>
</dbReference>
<dbReference type="InterPro" id="IPR013083">
    <property type="entry name" value="Znf_RING/FYVE/PHD"/>
</dbReference>
<dbReference type="InterPro" id="IPR001650">
    <property type="entry name" value="Helicase_C-like"/>
</dbReference>
<dbReference type="GO" id="GO:0005634">
    <property type="term" value="C:nucleus"/>
    <property type="evidence" value="ECO:0007669"/>
    <property type="project" value="UniProtKB-SubCell"/>
</dbReference>
<evidence type="ECO:0000256" key="2">
    <source>
        <dbReference type="ARBA" id="ARBA00007025"/>
    </source>
</evidence>
<feature type="domain" description="Helicase C-terminal" evidence="15">
    <location>
        <begin position="784"/>
        <end position="939"/>
    </location>
</feature>
<dbReference type="GO" id="GO:0003676">
    <property type="term" value="F:nucleic acid binding"/>
    <property type="evidence" value="ECO:0007669"/>
    <property type="project" value="InterPro"/>
</dbReference>
<dbReference type="Pfam" id="PF00176">
    <property type="entry name" value="SNF2-rel_dom"/>
    <property type="match status" value="1"/>
</dbReference>
<dbReference type="SMART" id="SM00184">
    <property type="entry name" value="RING"/>
    <property type="match status" value="1"/>
</dbReference>
<evidence type="ECO:0000256" key="6">
    <source>
        <dbReference type="ARBA" id="ARBA00022801"/>
    </source>
</evidence>
<dbReference type="SUPFAM" id="SSF57850">
    <property type="entry name" value="RING/U-box"/>
    <property type="match status" value="1"/>
</dbReference>
<accession>A0A9P8E0G5</accession>
<evidence type="ECO:0000256" key="7">
    <source>
        <dbReference type="ARBA" id="ARBA00022806"/>
    </source>
</evidence>
<feature type="compositionally biased region" description="Low complexity" evidence="12">
    <location>
        <begin position="46"/>
        <end position="83"/>
    </location>
</feature>
<evidence type="ECO:0000256" key="8">
    <source>
        <dbReference type="ARBA" id="ARBA00022833"/>
    </source>
</evidence>
<evidence type="ECO:0000313" key="16">
    <source>
        <dbReference type="EMBL" id="KAG9667955.1"/>
    </source>
</evidence>
<dbReference type="EMBL" id="JAHFXF010001408">
    <property type="protein sequence ID" value="KAG9667955.1"/>
    <property type="molecule type" value="Genomic_DNA"/>
</dbReference>
<dbReference type="GO" id="GO:0008270">
    <property type="term" value="F:zinc ion binding"/>
    <property type="evidence" value="ECO:0007669"/>
    <property type="project" value="UniProtKB-KW"/>
</dbReference>
<evidence type="ECO:0000259" key="15">
    <source>
        <dbReference type="PROSITE" id="PS51194"/>
    </source>
</evidence>
<dbReference type="InterPro" id="IPR014001">
    <property type="entry name" value="Helicase_ATP-bd"/>
</dbReference>
<dbReference type="Gene3D" id="3.30.40.10">
    <property type="entry name" value="Zinc/RING finger domain, C3HC4 (zinc finger)"/>
    <property type="match status" value="1"/>
</dbReference>
<dbReference type="OrthoDB" id="448448at2759"/>
<dbReference type="InterPro" id="IPR049730">
    <property type="entry name" value="SNF2/RAD54-like_C"/>
</dbReference>
<dbReference type="SUPFAM" id="SSF52540">
    <property type="entry name" value="P-loop containing nucleoside triphosphate hydrolases"/>
    <property type="match status" value="2"/>
</dbReference>
<protein>
    <submittedName>
        <fullName evidence="16">SNF2 family DNA-dependent ATPase domain-containing protein</fullName>
    </submittedName>
</protein>
<dbReference type="Gene3D" id="3.40.50.300">
    <property type="entry name" value="P-loop containing nucleotide triphosphate hydrolases"/>
    <property type="match status" value="1"/>
</dbReference>
<dbReference type="SMART" id="SM00490">
    <property type="entry name" value="HELICc"/>
    <property type="match status" value="1"/>
</dbReference>
<dbReference type="InterPro" id="IPR001841">
    <property type="entry name" value="Znf_RING"/>
</dbReference>
<evidence type="ECO:0000256" key="1">
    <source>
        <dbReference type="ARBA" id="ARBA00004123"/>
    </source>
</evidence>
<evidence type="ECO:0000313" key="17">
    <source>
        <dbReference type="Proteomes" id="UP000779574"/>
    </source>
</evidence>
<sequence>MAPNGGKQGAASNASKRKRSSDVIGLTGDSAETRPPKTPRSSAGTPSHSRSSAGPSSSAAGGRQFARTPSWTQPSPSSQRSRTAYVPPWTPPQQHSQAERDAWLQEEDNGIFENVASSQNPPVAYDQYQKYGSLDTKIVGVRYYTGFATVGERITIKREPSNPYDPNAIRIDNMINEQIGHIGRNMAARLAKYIDKGWLLLEGSLAGEIGQYDCPIAVNLFGPPLNSPLSEEVRERMMMDRLPTQDISRYERDQKKMQQTAERKIAANSQFKASQAPGLGGSTQEQTMQDIISGSERFNPRDVSRAAEQFGTSEDDLAAMVKAKQPMRLATTMLPYQLQALAWMLEKENPKVPAKGSKDFVQLWRRHERYPNAFTNIATNFSIKDREPTLASGGILADDMGLGKTLEMISLLVSDLENFTPSQEDELSATLIIAPLSVMSNWSDQIARHVRKDQPLRVYTYHGAGKKSMGPQDFSQHDVVITTYQTLASDWASGGQPPKSKGLYSARWRRIILDEGHNIRNPSSKGASAVNAVLARSRWVLTGTPIINSLKDLYSLLRFIGITGGLEKLEVFNSVLDRPVKANDPSATALLQAIMSAFCLRRRKEMKFVDLKLPELSEFVHRIDFADKEKERYMALFQEAQGTLSSYRKVEGQKAVETYRYLLEILLRLRQVCNHWQMCSERVTNLMEQIQKQKVVELTPENLKALRDMLSLSIQSQEECAICLDDLHTPVITPCAHVFGRECIERVIETQKKCPMCRAELKDNSVLIQPANDFGDEAKDESIDFDASSTKLEALIDILKASKGTGNKTVTKFLDIVQARLDREGFKYCRLDGTMSARLRDQALHALEDDPDCTIMLASLGVCSVGLNLVAANQVILSDSWWAPAIEDQAVDRVHRLGQTKKTSVFRLVMEGSIEERTLDIQAEKRKLMMMAFQEKDNKRGKTKSSRLGDVEKLYILAGLSSFHQSAASSHSELDHQTCRGSSIGRACGSYHSIKYNLKVA</sequence>
<keyword evidence="7" id="KW-0347">Helicase</keyword>
<dbReference type="GO" id="GO:0008094">
    <property type="term" value="F:ATP-dependent activity, acting on DNA"/>
    <property type="evidence" value="ECO:0007669"/>
    <property type="project" value="TreeGrafter"/>
</dbReference>
<dbReference type="SMART" id="SM00487">
    <property type="entry name" value="DEXDc"/>
    <property type="match status" value="1"/>
</dbReference>
<dbReference type="InterPro" id="IPR014905">
    <property type="entry name" value="HIRAN"/>
</dbReference>
<dbReference type="AlphaFoldDB" id="A0A9P8E0G5"/>
<evidence type="ECO:0000256" key="11">
    <source>
        <dbReference type="PROSITE-ProRule" id="PRU00175"/>
    </source>
</evidence>
<evidence type="ECO:0000256" key="12">
    <source>
        <dbReference type="SAM" id="MobiDB-lite"/>
    </source>
</evidence>
<dbReference type="PANTHER" id="PTHR45626">
    <property type="entry name" value="TRANSCRIPTION TERMINATION FACTOR 2-RELATED"/>
    <property type="match status" value="1"/>
</dbReference>
<dbReference type="Pfam" id="PF00271">
    <property type="entry name" value="Helicase_C"/>
    <property type="match status" value="1"/>
</dbReference>